<dbReference type="EMBL" id="JAKUCV010000531">
    <property type="protein sequence ID" value="KAJ4849661.1"/>
    <property type="molecule type" value="Genomic_DNA"/>
</dbReference>
<feature type="compositionally biased region" description="Basic and acidic residues" evidence="1">
    <location>
        <begin position="275"/>
        <end position="291"/>
    </location>
</feature>
<feature type="compositionally biased region" description="Low complexity" evidence="1">
    <location>
        <begin position="293"/>
        <end position="308"/>
    </location>
</feature>
<protein>
    <submittedName>
        <fullName evidence="2">Uncharacterized protein</fullName>
    </submittedName>
</protein>
<feature type="compositionally biased region" description="Basic and acidic residues" evidence="1">
    <location>
        <begin position="48"/>
        <end position="60"/>
    </location>
</feature>
<gene>
    <name evidence="2" type="ORF">Tsubulata_019857</name>
</gene>
<feature type="region of interest" description="Disordered" evidence="1">
    <location>
        <begin position="1"/>
        <end position="321"/>
    </location>
</feature>
<keyword evidence="3" id="KW-1185">Reference proteome</keyword>
<dbReference type="OrthoDB" id="1922230at2759"/>
<evidence type="ECO:0000313" key="3">
    <source>
        <dbReference type="Proteomes" id="UP001141552"/>
    </source>
</evidence>
<sequence>MGCCVSTNNNNRTPKFQNQEFLKPPPKSIHDTNNSSSRAPPSSLDELETVKEVLSHETPKPKPKPTPLPPPIKNPDHETNLKKRIQIDPPPFLDKKVKNAFHQEEEEEISEQEGSEVCSLSYSESVSTTTNNNENHKRDYYDDADDREVKQRVMMMRSPSAAKLPLRSRGDLGPRPDYRAAVGRSPTRRPDQSPSKRNVMNAGCGGGGSVVRMVHSREPGTGQVVVGGRKGLRSDPNRRDPGESSGRRSRSPATNRSVVGRSPSKRRTNQSPGRVRKDPKEGGIKVEDFGMDKNNTNNNNNKKWSSTNSGGGDVTAPNESLENPLVSLECFIFL</sequence>
<feature type="compositionally biased region" description="Low complexity" evidence="1">
    <location>
        <begin position="121"/>
        <end position="133"/>
    </location>
</feature>
<evidence type="ECO:0000256" key="1">
    <source>
        <dbReference type="SAM" id="MobiDB-lite"/>
    </source>
</evidence>
<organism evidence="2 3">
    <name type="scientific">Turnera subulata</name>
    <dbReference type="NCBI Taxonomy" id="218843"/>
    <lineage>
        <taxon>Eukaryota</taxon>
        <taxon>Viridiplantae</taxon>
        <taxon>Streptophyta</taxon>
        <taxon>Embryophyta</taxon>
        <taxon>Tracheophyta</taxon>
        <taxon>Spermatophyta</taxon>
        <taxon>Magnoliopsida</taxon>
        <taxon>eudicotyledons</taxon>
        <taxon>Gunneridae</taxon>
        <taxon>Pentapetalae</taxon>
        <taxon>rosids</taxon>
        <taxon>fabids</taxon>
        <taxon>Malpighiales</taxon>
        <taxon>Passifloraceae</taxon>
        <taxon>Turnera</taxon>
    </lineage>
</organism>
<dbReference type="AlphaFoldDB" id="A0A9Q0JNS2"/>
<dbReference type="Proteomes" id="UP001141552">
    <property type="component" value="Unassembled WGS sequence"/>
</dbReference>
<feature type="compositionally biased region" description="Polar residues" evidence="1">
    <location>
        <begin position="1"/>
        <end position="20"/>
    </location>
</feature>
<evidence type="ECO:0000313" key="2">
    <source>
        <dbReference type="EMBL" id="KAJ4849661.1"/>
    </source>
</evidence>
<accession>A0A9Q0JNS2</accession>
<feature type="compositionally biased region" description="Pro residues" evidence="1">
    <location>
        <begin position="64"/>
        <end position="73"/>
    </location>
</feature>
<proteinExistence type="predicted"/>
<feature type="compositionally biased region" description="Basic and acidic residues" evidence="1">
    <location>
        <begin position="93"/>
        <end position="103"/>
    </location>
</feature>
<feature type="compositionally biased region" description="Polar residues" evidence="1">
    <location>
        <begin position="31"/>
        <end position="40"/>
    </location>
</feature>
<reference evidence="2" key="2">
    <citation type="journal article" date="2023" name="Plants (Basel)">
        <title>Annotation of the Turnera subulata (Passifloraceae) Draft Genome Reveals the S-Locus Evolved after the Divergence of Turneroideae from Passifloroideae in a Stepwise Manner.</title>
        <authorList>
            <person name="Henning P.M."/>
            <person name="Roalson E.H."/>
            <person name="Mir W."/>
            <person name="McCubbin A.G."/>
            <person name="Shore J.S."/>
        </authorList>
    </citation>
    <scope>NUCLEOTIDE SEQUENCE</scope>
    <source>
        <strain evidence="2">F60SS</strain>
    </source>
</reference>
<dbReference type="PANTHER" id="PTHR33871">
    <property type="entry name" value="OS05G0503100 PROTEIN-RELATED"/>
    <property type="match status" value="1"/>
</dbReference>
<comment type="caution">
    <text evidence="2">The sequence shown here is derived from an EMBL/GenBank/DDBJ whole genome shotgun (WGS) entry which is preliminary data.</text>
</comment>
<reference evidence="2" key="1">
    <citation type="submission" date="2022-02" db="EMBL/GenBank/DDBJ databases">
        <authorList>
            <person name="Henning P.M."/>
            <person name="McCubbin A.G."/>
            <person name="Shore J.S."/>
        </authorList>
    </citation>
    <scope>NUCLEOTIDE SEQUENCE</scope>
    <source>
        <strain evidence="2">F60SS</strain>
        <tissue evidence="2">Leaves</tissue>
    </source>
</reference>
<feature type="compositionally biased region" description="Acidic residues" evidence="1">
    <location>
        <begin position="104"/>
        <end position="114"/>
    </location>
</feature>
<feature type="compositionally biased region" description="Basic and acidic residues" evidence="1">
    <location>
        <begin position="232"/>
        <end position="246"/>
    </location>
</feature>
<feature type="compositionally biased region" description="Basic and acidic residues" evidence="1">
    <location>
        <begin position="168"/>
        <end position="178"/>
    </location>
</feature>
<feature type="compositionally biased region" description="Basic and acidic residues" evidence="1">
    <location>
        <begin position="134"/>
        <end position="151"/>
    </location>
</feature>
<dbReference type="PANTHER" id="PTHR33871:SF1">
    <property type="entry name" value="OS05G0503100 PROTEIN"/>
    <property type="match status" value="1"/>
</dbReference>
<name>A0A9Q0JNS2_9ROSI</name>